<organism evidence="7 8">
    <name type="scientific">Lichtheimia ornata</name>
    <dbReference type="NCBI Taxonomy" id="688661"/>
    <lineage>
        <taxon>Eukaryota</taxon>
        <taxon>Fungi</taxon>
        <taxon>Fungi incertae sedis</taxon>
        <taxon>Mucoromycota</taxon>
        <taxon>Mucoromycotina</taxon>
        <taxon>Mucoromycetes</taxon>
        <taxon>Mucorales</taxon>
        <taxon>Lichtheimiaceae</taxon>
        <taxon>Lichtheimia</taxon>
    </lineage>
</organism>
<proteinExistence type="predicted"/>
<dbReference type="PANTHER" id="PTHR33572">
    <property type="entry name" value="SPORE DEVELOPMENT REGULATOR VOSA"/>
    <property type="match status" value="1"/>
</dbReference>
<protein>
    <recommendedName>
        <fullName evidence="6">Velvet domain-containing protein</fullName>
    </recommendedName>
</protein>
<dbReference type="PROSITE" id="PS51821">
    <property type="entry name" value="VELVET"/>
    <property type="match status" value="1"/>
</dbReference>
<sequence length="393" mass="44745">MSTHHSRSQQDRVPASLRKLVELSANQTINQYQNISSIELVVRQQPVKARLCSFKEKVDRRPVDPPPIVQLICRDPDDQSYLHDPYFFLYATLATTDGQDLHFMNGTRTTAGSVVQSLHKLKDIDDKDGGFFIFADISVRHEGFFKLKFTLFKIIEQVSHVLFSLHSRLTRKIFFSRLYNRTHVYRLCSAFSDAFQVYSPKTFPGMSESTFLTRCFSDQGVRIRIRKETRTPSNHTKRRRTEEHEYEDNDDRYRSSTASQSDVSHAMSMQNLLRSDSTPTDPQHPPPPPPPLSSTSEYYHRLEPTTTAMYRSSLQLPPIQQSVPRDPHFPASGMLSTSRPIVADHSSLYNSSSSSSSSSNNYASTSNMSDAQRAWSSTASSSNPTTNINNHHQ</sequence>
<feature type="compositionally biased region" description="Pro residues" evidence="5">
    <location>
        <begin position="282"/>
        <end position="292"/>
    </location>
</feature>
<reference evidence="7 8" key="1">
    <citation type="submission" date="2023-03" db="EMBL/GenBank/DDBJ databases">
        <title>Genome sequence of Lichtheimia ornata CBS 291.66.</title>
        <authorList>
            <person name="Mohabir J.T."/>
            <person name="Shea T.P."/>
            <person name="Kurbessoian T."/>
            <person name="Berby B."/>
            <person name="Fontaine J."/>
            <person name="Livny J."/>
            <person name="Gnirke A."/>
            <person name="Stajich J.E."/>
            <person name="Cuomo C.A."/>
        </authorList>
    </citation>
    <scope>NUCLEOTIDE SEQUENCE [LARGE SCALE GENOMIC DNA]</scope>
    <source>
        <strain evidence="7">CBS 291.66</strain>
    </source>
</reference>
<comment type="caution">
    <text evidence="7">The sequence shown here is derived from an EMBL/GenBank/DDBJ whole genome shotgun (WGS) entry which is preliminary data.</text>
</comment>
<dbReference type="PANTHER" id="PTHR33572:SF18">
    <property type="entry name" value="SPORE DEVELOPMENT REGULATOR VOSA"/>
    <property type="match status" value="1"/>
</dbReference>
<keyword evidence="3" id="KW-0804">Transcription</keyword>
<evidence type="ECO:0000256" key="4">
    <source>
        <dbReference type="ARBA" id="ARBA00023242"/>
    </source>
</evidence>
<dbReference type="Pfam" id="PF11754">
    <property type="entry name" value="Velvet"/>
    <property type="match status" value="2"/>
</dbReference>
<feature type="compositionally biased region" description="Polar residues" evidence="5">
    <location>
        <begin position="255"/>
        <end position="274"/>
    </location>
</feature>
<evidence type="ECO:0000313" key="7">
    <source>
        <dbReference type="EMBL" id="KAJ8654053.1"/>
    </source>
</evidence>
<evidence type="ECO:0000256" key="2">
    <source>
        <dbReference type="ARBA" id="ARBA00023015"/>
    </source>
</evidence>
<evidence type="ECO:0000259" key="6">
    <source>
        <dbReference type="PROSITE" id="PS51821"/>
    </source>
</evidence>
<dbReference type="InterPro" id="IPR037525">
    <property type="entry name" value="Velvet_dom"/>
</dbReference>
<keyword evidence="2" id="KW-0805">Transcription regulation</keyword>
<keyword evidence="4" id="KW-0539">Nucleus</keyword>
<dbReference type="InterPro" id="IPR021740">
    <property type="entry name" value="Velvet"/>
</dbReference>
<accession>A0AAD7XV23</accession>
<dbReference type="GO" id="GO:0005634">
    <property type="term" value="C:nucleus"/>
    <property type="evidence" value="ECO:0007669"/>
    <property type="project" value="UniProtKB-SubCell"/>
</dbReference>
<dbReference type="Gene3D" id="2.60.40.3960">
    <property type="entry name" value="Velvet domain"/>
    <property type="match status" value="1"/>
</dbReference>
<name>A0AAD7XV23_9FUNG</name>
<evidence type="ECO:0000256" key="3">
    <source>
        <dbReference type="ARBA" id="ARBA00023163"/>
    </source>
</evidence>
<comment type="subcellular location">
    <subcellularLocation>
        <location evidence="1">Nucleus</location>
    </subcellularLocation>
</comment>
<feature type="compositionally biased region" description="Low complexity" evidence="5">
    <location>
        <begin position="346"/>
        <end position="369"/>
    </location>
</feature>
<feature type="region of interest" description="Disordered" evidence="5">
    <location>
        <begin position="346"/>
        <end position="393"/>
    </location>
</feature>
<dbReference type="GeneID" id="83217668"/>
<evidence type="ECO:0000256" key="1">
    <source>
        <dbReference type="ARBA" id="ARBA00004123"/>
    </source>
</evidence>
<dbReference type="InterPro" id="IPR038491">
    <property type="entry name" value="Velvet_dom_sf"/>
</dbReference>
<dbReference type="EMBL" id="JARTCD010000067">
    <property type="protein sequence ID" value="KAJ8654053.1"/>
    <property type="molecule type" value="Genomic_DNA"/>
</dbReference>
<evidence type="ECO:0000256" key="5">
    <source>
        <dbReference type="SAM" id="MobiDB-lite"/>
    </source>
</evidence>
<gene>
    <name evidence="7" type="ORF">O0I10_010264</name>
</gene>
<keyword evidence="8" id="KW-1185">Reference proteome</keyword>
<feature type="compositionally biased region" description="Low complexity" evidence="5">
    <location>
        <begin position="376"/>
        <end position="393"/>
    </location>
</feature>
<feature type="domain" description="Velvet" evidence="6">
    <location>
        <begin position="32"/>
        <end position="226"/>
    </location>
</feature>
<dbReference type="Proteomes" id="UP001234581">
    <property type="component" value="Unassembled WGS sequence"/>
</dbReference>
<feature type="region of interest" description="Disordered" evidence="5">
    <location>
        <begin position="226"/>
        <end position="297"/>
    </location>
</feature>
<dbReference type="RefSeq" id="XP_058338967.1">
    <property type="nucleotide sequence ID" value="XM_058490246.1"/>
</dbReference>
<dbReference type="AlphaFoldDB" id="A0AAD7XV23"/>
<evidence type="ECO:0000313" key="8">
    <source>
        <dbReference type="Proteomes" id="UP001234581"/>
    </source>
</evidence>